<reference evidence="2" key="1">
    <citation type="submission" date="2021-03" db="EMBL/GenBank/DDBJ databases">
        <authorList>
            <consortium name="Genoscope - CEA"/>
            <person name="William W."/>
        </authorList>
    </citation>
    <scope>NUCLEOTIDE SEQUENCE</scope>
    <source>
        <strain evidence="2">Doubled-haploid Pahang</strain>
    </source>
</reference>
<accession>A0A804JCB9</accession>
<dbReference type="EnsemblPlants" id="Ma06_t03780.1">
    <property type="protein sequence ID" value="Ma06_p03780.1"/>
    <property type="gene ID" value="Ma06_g03780"/>
</dbReference>
<evidence type="ECO:0000313" key="4">
    <source>
        <dbReference type="Proteomes" id="UP000012960"/>
    </source>
</evidence>
<organism evidence="3 4">
    <name type="scientific">Musa acuminata subsp. malaccensis</name>
    <name type="common">Wild banana</name>
    <name type="synonym">Musa malaccensis</name>
    <dbReference type="NCBI Taxonomy" id="214687"/>
    <lineage>
        <taxon>Eukaryota</taxon>
        <taxon>Viridiplantae</taxon>
        <taxon>Streptophyta</taxon>
        <taxon>Embryophyta</taxon>
        <taxon>Tracheophyta</taxon>
        <taxon>Spermatophyta</taxon>
        <taxon>Magnoliopsida</taxon>
        <taxon>Liliopsida</taxon>
        <taxon>Zingiberales</taxon>
        <taxon>Musaceae</taxon>
        <taxon>Musa</taxon>
    </lineage>
</organism>
<feature type="region of interest" description="Disordered" evidence="1">
    <location>
        <begin position="15"/>
        <end position="120"/>
    </location>
</feature>
<sequence>MIYIYIYIYIIGRKGRRSGASSSDSKKPWRIGPRNDGTRTTISTRRRHRRGRRGSPRERQLRGATNDSRSMGAAEMISTIGWIPCSSPRSVPSAATGHGRTSSSAPRRMSPRLKSDMRYC</sequence>
<evidence type="ECO:0000313" key="3">
    <source>
        <dbReference type="EnsemblPlants" id="Ma06_p03780.1"/>
    </source>
</evidence>
<dbReference type="Proteomes" id="UP000012960">
    <property type="component" value="Unplaced"/>
</dbReference>
<evidence type="ECO:0000313" key="2">
    <source>
        <dbReference type="EMBL" id="CAG1845203.1"/>
    </source>
</evidence>
<name>A0A804JCB9_MUSAM</name>
<dbReference type="InParanoid" id="A0A804JCB9"/>
<protein>
    <submittedName>
        <fullName evidence="2">(wild Malaysian banana) hypothetical protein</fullName>
    </submittedName>
</protein>
<keyword evidence="4" id="KW-1185">Reference proteome</keyword>
<dbReference type="EMBL" id="HG996471">
    <property type="protein sequence ID" value="CAG1845203.1"/>
    <property type="molecule type" value="Genomic_DNA"/>
</dbReference>
<evidence type="ECO:0000256" key="1">
    <source>
        <dbReference type="SAM" id="MobiDB-lite"/>
    </source>
</evidence>
<dbReference type="Gramene" id="Ma06_t03780.1">
    <property type="protein sequence ID" value="Ma06_p03780.1"/>
    <property type="gene ID" value="Ma06_g03780"/>
</dbReference>
<proteinExistence type="predicted"/>
<gene>
    <name evidence="2" type="ORF">GSMUA_149980.1</name>
</gene>
<dbReference type="AlphaFoldDB" id="A0A804JCB9"/>
<feature type="compositionally biased region" description="Basic residues" evidence="1">
    <location>
        <begin position="44"/>
        <end position="54"/>
    </location>
</feature>
<reference evidence="3" key="2">
    <citation type="submission" date="2021-05" db="UniProtKB">
        <authorList>
            <consortium name="EnsemblPlants"/>
        </authorList>
    </citation>
    <scope>IDENTIFICATION</scope>
    <source>
        <strain evidence="3">subsp. malaccensis</strain>
    </source>
</reference>